<accession>A0A1M6BL16</accession>
<sequence length="270" mass="31845">MKATFSMHHNERSLELELILAVCFLALVALIFLVLTFYKRSKKLAKVKRATHYQNIVDDLVFKILFGEQDLAECLTIYTTYENKKLFNKTLIKSLVSLHKSYVGEPKNRIEKFYEVSGLYQFSLKKLKSKSWVNQVEAIRDLSKLNYTKAFAEISALTISKREEIKKEAIIGSVLLNGISELEKFKNEELYFDDWMQSNFLYSLKIKQWEIFELKETLFQSKNESFLVLVARIIELYQLHIYYDVLVQMMQNCQKTKTKNDLKNIISRLK</sequence>
<evidence type="ECO:0000256" key="1">
    <source>
        <dbReference type="SAM" id="Phobius"/>
    </source>
</evidence>
<name>A0A1M6BL16_9FLAO</name>
<keyword evidence="1" id="KW-0812">Transmembrane</keyword>
<dbReference type="STRING" id="683124.SAMN05444337_0139"/>
<dbReference type="Proteomes" id="UP000184232">
    <property type="component" value="Unassembled WGS sequence"/>
</dbReference>
<feature type="transmembrane region" description="Helical" evidence="1">
    <location>
        <begin position="18"/>
        <end position="38"/>
    </location>
</feature>
<dbReference type="OrthoDB" id="1348213at2"/>
<dbReference type="RefSeq" id="WP_072780416.1">
    <property type="nucleotide sequence ID" value="NZ_CP045292.1"/>
</dbReference>
<keyword evidence="3" id="KW-1185">Reference proteome</keyword>
<keyword evidence="1" id="KW-0472">Membrane</keyword>
<keyword evidence="1" id="KW-1133">Transmembrane helix</keyword>
<proteinExistence type="predicted"/>
<reference evidence="2 3" key="1">
    <citation type="submission" date="2016-11" db="EMBL/GenBank/DDBJ databases">
        <authorList>
            <person name="Jaros S."/>
            <person name="Januszkiewicz K."/>
            <person name="Wedrychowicz H."/>
        </authorList>
    </citation>
    <scope>NUCLEOTIDE SEQUENCE [LARGE SCALE GENOMIC DNA]</scope>
    <source>
        <strain evidence="2 3">DSM 22807</strain>
    </source>
</reference>
<dbReference type="AlphaFoldDB" id="A0A1M6BL16"/>
<evidence type="ECO:0000313" key="3">
    <source>
        <dbReference type="Proteomes" id="UP000184232"/>
    </source>
</evidence>
<protein>
    <submittedName>
        <fullName evidence="2">Uncharacterized protein</fullName>
    </submittedName>
</protein>
<gene>
    <name evidence="2" type="ORF">SAMN05444337_0139</name>
</gene>
<dbReference type="EMBL" id="FQZH01000001">
    <property type="protein sequence ID" value="SHI49409.1"/>
    <property type="molecule type" value="Genomic_DNA"/>
</dbReference>
<evidence type="ECO:0000313" key="2">
    <source>
        <dbReference type="EMBL" id="SHI49409.1"/>
    </source>
</evidence>
<organism evidence="2 3">
    <name type="scientific">Flavobacterium haoranii</name>
    <dbReference type="NCBI Taxonomy" id="683124"/>
    <lineage>
        <taxon>Bacteria</taxon>
        <taxon>Pseudomonadati</taxon>
        <taxon>Bacteroidota</taxon>
        <taxon>Flavobacteriia</taxon>
        <taxon>Flavobacteriales</taxon>
        <taxon>Flavobacteriaceae</taxon>
        <taxon>Flavobacterium</taxon>
    </lineage>
</organism>